<proteinExistence type="predicted"/>
<dbReference type="eggNOG" id="ENOG502QWBY">
    <property type="taxonomic scope" value="Eukaryota"/>
</dbReference>
<feature type="region of interest" description="Disordered" evidence="5">
    <location>
        <begin position="80"/>
        <end position="106"/>
    </location>
</feature>
<evidence type="ECO:0000256" key="4">
    <source>
        <dbReference type="ARBA" id="ARBA00023242"/>
    </source>
</evidence>
<dbReference type="SUPFAM" id="SSF47459">
    <property type="entry name" value="HLH, helix-loop-helix DNA-binding domain"/>
    <property type="match status" value="1"/>
</dbReference>
<name>V7CIG1_PHAVU</name>
<evidence type="ECO:0000256" key="2">
    <source>
        <dbReference type="ARBA" id="ARBA00023015"/>
    </source>
</evidence>
<dbReference type="Pfam" id="PF22754">
    <property type="entry name" value="bHLH-TF_ACT-like_plant"/>
    <property type="match status" value="1"/>
</dbReference>
<accession>V7CIG1</accession>
<organism evidence="7 8">
    <name type="scientific">Phaseolus vulgaris</name>
    <name type="common">Kidney bean</name>
    <name type="synonym">French bean</name>
    <dbReference type="NCBI Taxonomy" id="3885"/>
    <lineage>
        <taxon>Eukaryota</taxon>
        <taxon>Viridiplantae</taxon>
        <taxon>Streptophyta</taxon>
        <taxon>Embryophyta</taxon>
        <taxon>Tracheophyta</taxon>
        <taxon>Spermatophyta</taxon>
        <taxon>Magnoliopsida</taxon>
        <taxon>eudicotyledons</taxon>
        <taxon>Gunneridae</taxon>
        <taxon>Pentapetalae</taxon>
        <taxon>rosids</taxon>
        <taxon>fabids</taxon>
        <taxon>Fabales</taxon>
        <taxon>Fabaceae</taxon>
        <taxon>Papilionoideae</taxon>
        <taxon>50 kb inversion clade</taxon>
        <taxon>NPAAA clade</taxon>
        <taxon>indigoferoid/millettioid clade</taxon>
        <taxon>Phaseoleae</taxon>
        <taxon>Phaseolus</taxon>
    </lineage>
</organism>
<dbReference type="InterPro" id="IPR011598">
    <property type="entry name" value="bHLH_dom"/>
</dbReference>
<gene>
    <name evidence="7" type="ORF">PHAVU_002G007400g</name>
</gene>
<dbReference type="GO" id="GO:0005634">
    <property type="term" value="C:nucleus"/>
    <property type="evidence" value="ECO:0007669"/>
    <property type="project" value="UniProtKB-SubCell"/>
</dbReference>
<feature type="domain" description="BHLH" evidence="6">
    <location>
        <begin position="165"/>
        <end position="214"/>
    </location>
</feature>
<dbReference type="GO" id="GO:0046983">
    <property type="term" value="F:protein dimerization activity"/>
    <property type="evidence" value="ECO:0007669"/>
    <property type="project" value="InterPro"/>
</dbReference>
<feature type="compositionally biased region" description="Low complexity" evidence="5">
    <location>
        <begin position="93"/>
        <end position="106"/>
    </location>
</feature>
<feature type="region of interest" description="Disordered" evidence="5">
    <location>
        <begin position="44"/>
        <end position="67"/>
    </location>
</feature>
<dbReference type="OrthoDB" id="690068at2759"/>
<dbReference type="Gramene" id="ESW28666">
    <property type="protein sequence ID" value="ESW28666"/>
    <property type="gene ID" value="PHAVU_002G007400g"/>
</dbReference>
<keyword evidence="8" id="KW-1185">Reference proteome</keyword>
<dbReference type="PANTHER" id="PTHR45959:SF51">
    <property type="entry name" value="BASIC HELIX LOOP HELIX (BHLH) DNA-BINDING FAMILY PROTEIN"/>
    <property type="match status" value="1"/>
</dbReference>
<evidence type="ECO:0000256" key="5">
    <source>
        <dbReference type="SAM" id="MobiDB-lite"/>
    </source>
</evidence>
<evidence type="ECO:0000256" key="1">
    <source>
        <dbReference type="ARBA" id="ARBA00004123"/>
    </source>
</evidence>
<dbReference type="InterPro" id="IPR054502">
    <property type="entry name" value="bHLH-TF_ACT-like_plant"/>
</dbReference>
<sequence length="336" mass="37460">MDASEPNWFSDFETEDCNLFRQCQLEIEDDEELLSLEIASALENFPPPQHQQPFSSESHTSYSETSNLVRPAKQLKTNLSSWNSSPITDKHFSPNISSSTSSSPTSQIMLPVENTQLHGIVSAVLSPQQNKGVSVSPPETRKRSSENPNYETKSPKSQGSFKTSGHGGDHIIAERKRREKLSQSLIALAALIPGLKKMDKASVLGDAIRYVKELQERQKTLEENKNRDDVGSVVMVNKARLSYRDGCGRASLPRVEARVSEKDVLLRIHCQKQKGLLLKILVEIQNLHLFVVNSSVLSFGDSIIDITIVAQMGTDYKLTINELVKNLRRATLKSMS</sequence>
<evidence type="ECO:0000256" key="3">
    <source>
        <dbReference type="ARBA" id="ARBA00023163"/>
    </source>
</evidence>
<dbReference type="InterPro" id="IPR052610">
    <property type="entry name" value="bHLH_transcription_regulator"/>
</dbReference>
<evidence type="ECO:0000313" key="7">
    <source>
        <dbReference type="EMBL" id="ESW28666.1"/>
    </source>
</evidence>
<keyword evidence="4" id="KW-0539">Nucleus</keyword>
<evidence type="ECO:0000313" key="8">
    <source>
        <dbReference type="Proteomes" id="UP000000226"/>
    </source>
</evidence>
<keyword evidence="2" id="KW-0805">Transcription regulation</keyword>
<dbReference type="EMBL" id="CM002289">
    <property type="protein sequence ID" value="ESW28666.1"/>
    <property type="molecule type" value="Genomic_DNA"/>
</dbReference>
<dbReference type="PANTHER" id="PTHR45959">
    <property type="entry name" value="BHLH TRANSCRIPTION FACTOR"/>
    <property type="match status" value="1"/>
</dbReference>
<dbReference type="PROSITE" id="PS50888">
    <property type="entry name" value="BHLH"/>
    <property type="match status" value="1"/>
</dbReference>
<dbReference type="Gene3D" id="4.10.280.10">
    <property type="entry name" value="Helix-loop-helix DNA-binding domain"/>
    <property type="match status" value="1"/>
</dbReference>
<dbReference type="OMA" id="SHAYDHI"/>
<feature type="compositionally biased region" description="Polar residues" evidence="5">
    <location>
        <begin position="146"/>
        <end position="163"/>
    </location>
</feature>
<dbReference type="Pfam" id="PF00010">
    <property type="entry name" value="HLH"/>
    <property type="match status" value="1"/>
</dbReference>
<dbReference type="SMART" id="SM00353">
    <property type="entry name" value="HLH"/>
    <property type="match status" value="1"/>
</dbReference>
<dbReference type="InterPro" id="IPR036638">
    <property type="entry name" value="HLH_DNA-bd_sf"/>
</dbReference>
<feature type="region of interest" description="Disordered" evidence="5">
    <location>
        <begin position="124"/>
        <end position="169"/>
    </location>
</feature>
<reference evidence="8" key="1">
    <citation type="journal article" date="2014" name="Nat. Genet.">
        <title>A reference genome for common bean and genome-wide analysis of dual domestications.</title>
        <authorList>
            <person name="Schmutz J."/>
            <person name="McClean P.E."/>
            <person name="Mamidi S."/>
            <person name="Wu G.A."/>
            <person name="Cannon S.B."/>
            <person name="Grimwood J."/>
            <person name="Jenkins J."/>
            <person name="Shu S."/>
            <person name="Song Q."/>
            <person name="Chavarro C."/>
            <person name="Torres-Torres M."/>
            <person name="Geffroy V."/>
            <person name="Moghaddam S.M."/>
            <person name="Gao D."/>
            <person name="Abernathy B."/>
            <person name="Barry K."/>
            <person name="Blair M."/>
            <person name="Brick M.A."/>
            <person name="Chovatia M."/>
            <person name="Gepts P."/>
            <person name="Goodstein D.M."/>
            <person name="Gonzales M."/>
            <person name="Hellsten U."/>
            <person name="Hyten D.L."/>
            <person name="Jia G."/>
            <person name="Kelly J.D."/>
            <person name="Kudrna D."/>
            <person name="Lee R."/>
            <person name="Richard M.M."/>
            <person name="Miklas P.N."/>
            <person name="Osorno J.M."/>
            <person name="Rodrigues J."/>
            <person name="Thareau V."/>
            <person name="Urrea C.A."/>
            <person name="Wang M."/>
            <person name="Yu Y."/>
            <person name="Zhang M."/>
            <person name="Wing R.A."/>
            <person name="Cregan P.B."/>
            <person name="Rokhsar D.S."/>
            <person name="Jackson S.A."/>
        </authorList>
    </citation>
    <scope>NUCLEOTIDE SEQUENCE [LARGE SCALE GENOMIC DNA]</scope>
    <source>
        <strain evidence="8">cv. G19833</strain>
    </source>
</reference>
<keyword evidence="3" id="KW-0804">Transcription</keyword>
<comment type="subcellular location">
    <subcellularLocation>
        <location evidence="1">Nucleus</location>
    </subcellularLocation>
</comment>
<dbReference type="AlphaFoldDB" id="V7CIG1"/>
<protein>
    <recommendedName>
        <fullName evidence="6">BHLH domain-containing protein</fullName>
    </recommendedName>
</protein>
<feature type="compositionally biased region" description="Low complexity" evidence="5">
    <location>
        <begin position="51"/>
        <end position="66"/>
    </location>
</feature>
<dbReference type="GO" id="GO:0080090">
    <property type="term" value="P:regulation of primary metabolic process"/>
    <property type="evidence" value="ECO:0007669"/>
    <property type="project" value="UniProtKB-ARBA"/>
</dbReference>
<dbReference type="Proteomes" id="UP000000226">
    <property type="component" value="Chromosome 2"/>
</dbReference>
<dbReference type="STRING" id="3885.V7CIG1"/>
<dbReference type="SMR" id="V7CIG1"/>
<evidence type="ECO:0000259" key="6">
    <source>
        <dbReference type="PROSITE" id="PS50888"/>
    </source>
</evidence>